<evidence type="ECO:0000256" key="2">
    <source>
        <dbReference type="SAM" id="Phobius"/>
    </source>
</evidence>
<feature type="transmembrane region" description="Helical" evidence="2">
    <location>
        <begin position="209"/>
        <end position="227"/>
    </location>
</feature>
<accession>A0ABW5W2M8</accession>
<protein>
    <submittedName>
        <fullName evidence="3">Uncharacterized protein</fullName>
    </submittedName>
</protein>
<dbReference type="EMBL" id="JBHUOG010000002">
    <property type="protein sequence ID" value="MFD2797429.1"/>
    <property type="molecule type" value="Genomic_DNA"/>
</dbReference>
<evidence type="ECO:0000313" key="3">
    <source>
        <dbReference type="EMBL" id="MFD2797429.1"/>
    </source>
</evidence>
<keyword evidence="4" id="KW-1185">Reference proteome</keyword>
<keyword evidence="2" id="KW-0472">Membrane</keyword>
<keyword evidence="2" id="KW-1133">Transmembrane helix</keyword>
<keyword evidence="2" id="KW-0812">Transmembrane</keyword>
<name>A0ABW5W2M8_9MICO</name>
<sequence>MGDSQYEKLDGNADLVRSKGEAYQSVAEAIEGALSALDSIVSDTATTAKSMDKTRQLAEDVRDDIKKATGRYRVTGDALVAYAPTLDSSISSSETAATRIAEIHQDLWDAQLAKNAAENEADGLPDSATPADKTTANTAASTAATRVETLQSDLAYWRGQWQEAKDAKDGSARTAKNAIDEQFERDEKSELHDSGWDKFKNFVSQVYKVFKVICDIAGILAIFLSWVPILGQVLVALAAIGAILAIVEGVVKLSTEGFSWAAVAGIALGVVSLFGGKIATHLGKLVTAKTVLSTSQTAARVAGAGDDGVKLVDDAIRFTSELPVSRMDKLTYAFKSPFVQSTSQTAVREAFESGALTKTEALVSTLKNSLPTTFNLKGTIGGDAATLATRLSDMGADAIRLEGPVRAAQIMSATAFTSSVANAGMNATNSFINGDVTGGIKNTIGVGGSFLGGSWGGAANAPLTLLNDIKTLGTVDVPEIGTLGS</sequence>
<organism evidence="3 4">
    <name type="scientific">Promicromonospora vindobonensis</name>
    <dbReference type="NCBI Taxonomy" id="195748"/>
    <lineage>
        <taxon>Bacteria</taxon>
        <taxon>Bacillati</taxon>
        <taxon>Actinomycetota</taxon>
        <taxon>Actinomycetes</taxon>
        <taxon>Micrococcales</taxon>
        <taxon>Promicromonosporaceae</taxon>
        <taxon>Promicromonospora</taxon>
    </lineage>
</organism>
<feature type="region of interest" description="Disordered" evidence="1">
    <location>
        <begin position="117"/>
        <end position="141"/>
    </location>
</feature>
<gene>
    <name evidence="3" type="ORF">ACFS27_28000</name>
</gene>
<evidence type="ECO:0000256" key="1">
    <source>
        <dbReference type="SAM" id="MobiDB-lite"/>
    </source>
</evidence>
<proteinExistence type="predicted"/>
<dbReference type="RefSeq" id="WP_377190440.1">
    <property type="nucleotide sequence ID" value="NZ_JBHUOG010000002.1"/>
</dbReference>
<dbReference type="Proteomes" id="UP001597479">
    <property type="component" value="Unassembled WGS sequence"/>
</dbReference>
<evidence type="ECO:0000313" key="4">
    <source>
        <dbReference type="Proteomes" id="UP001597479"/>
    </source>
</evidence>
<comment type="caution">
    <text evidence="3">The sequence shown here is derived from an EMBL/GenBank/DDBJ whole genome shotgun (WGS) entry which is preliminary data.</text>
</comment>
<feature type="transmembrane region" description="Helical" evidence="2">
    <location>
        <begin position="258"/>
        <end position="276"/>
    </location>
</feature>
<reference evidence="4" key="1">
    <citation type="journal article" date="2019" name="Int. J. Syst. Evol. Microbiol.">
        <title>The Global Catalogue of Microorganisms (GCM) 10K type strain sequencing project: providing services to taxonomists for standard genome sequencing and annotation.</title>
        <authorList>
            <consortium name="The Broad Institute Genomics Platform"/>
            <consortium name="The Broad Institute Genome Sequencing Center for Infectious Disease"/>
            <person name="Wu L."/>
            <person name="Ma J."/>
        </authorList>
    </citation>
    <scope>NUCLEOTIDE SEQUENCE [LARGE SCALE GENOMIC DNA]</scope>
    <source>
        <strain evidence="4">CCM 7044</strain>
    </source>
</reference>